<dbReference type="NCBIfam" id="NF006088">
    <property type="entry name" value="PRK08238.1"/>
    <property type="match status" value="1"/>
</dbReference>
<dbReference type="AlphaFoldDB" id="A0A2U8FW95"/>
<dbReference type="Pfam" id="PF01040">
    <property type="entry name" value="UbiA"/>
    <property type="match status" value="1"/>
</dbReference>
<sequence length="474" mass="51995">MNQRDVPLCVDLDGTLIHSDLLLESFLLLVKRNPLYLLLVPFWLLGGKARLKREIASRVTLNGAALPYAAPFVEWLRTQKQLGRPIWLVTASDSRLAHAVAQHLGLFDGVLSSDGQTNLSGSNKAAELVKRFGEKRFDYCGNEAVDLKVWPHAHAAVVVHGGKALEARARAVTQVAATFAPQPTTFKVVTKALRVHQWAKNALIFVPLAAAHVLGDAARMLDGLTAFVAFSLCASSVYLLNDMLDLEADRAHHSKCRRPFAAGTLSLLFGLVAAPLLLLLAFGLALLLPAKFLGVLLAYYVVTLAYSFLLKRLVMIDVLTLAGLYTVRIVAGSAATDIPLSFWLLMFAIFIFLSLAIVKRFAELHAMRVQGKDKASGRGYQVNDIHLLQSLGTASGYLSILVLALYVNSPDIARLYSHPKLVWLLVPVMLYWISRIWMETYRGNMDDDPLVYALKDRTSLATGVAAAIVLWAAT</sequence>
<evidence type="ECO:0000313" key="8">
    <source>
        <dbReference type="Proteomes" id="UP000244892"/>
    </source>
</evidence>
<dbReference type="GO" id="GO:0005886">
    <property type="term" value="C:plasma membrane"/>
    <property type="evidence" value="ECO:0007669"/>
    <property type="project" value="TreeGrafter"/>
</dbReference>
<protein>
    <submittedName>
        <fullName evidence="7">UbiA family prenyltransferase</fullName>
    </submittedName>
</protein>
<evidence type="ECO:0000256" key="5">
    <source>
        <dbReference type="ARBA" id="ARBA00023136"/>
    </source>
</evidence>
<feature type="transmembrane region" description="Helical" evidence="6">
    <location>
        <begin position="292"/>
        <end position="309"/>
    </location>
</feature>
<dbReference type="KEGG" id="aon:DEH84_14425"/>
<dbReference type="RefSeq" id="WP_109037480.1">
    <property type="nucleotide sequence ID" value="NZ_CP029210.1"/>
</dbReference>
<dbReference type="PANTHER" id="PTHR11048">
    <property type="entry name" value="PRENYLTRANSFERASES"/>
    <property type="match status" value="1"/>
</dbReference>
<evidence type="ECO:0000313" key="7">
    <source>
        <dbReference type="EMBL" id="AWI54486.1"/>
    </source>
</evidence>
<dbReference type="InterPro" id="IPR036412">
    <property type="entry name" value="HAD-like_sf"/>
</dbReference>
<proteinExistence type="predicted"/>
<dbReference type="InterPro" id="IPR044878">
    <property type="entry name" value="UbiA_sf"/>
</dbReference>
<feature type="transmembrane region" description="Helical" evidence="6">
    <location>
        <begin position="316"/>
        <end position="334"/>
    </location>
</feature>
<keyword evidence="7" id="KW-0808">Transferase</keyword>
<feature type="transmembrane region" description="Helical" evidence="6">
    <location>
        <begin position="421"/>
        <end position="438"/>
    </location>
</feature>
<dbReference type="Proteomes" id="UP000244892">
    <property type="component" value="Chromosome"/>
</dbReference>
<dbReference type="GO" id="GO:0009247">
    <property type="term" value="P:glycolipid biosynthetic process"/>
    <property type="evidence" value="ECO:0007669"/>
    <property type="project" value="TreeGrafter"/>
</dbReference>
<keyword evidence="8" id="KW-1185">Reference proteome</keyword>
<keyword evidence="5 6" id="KW-0472">Membrane</keyword>
<feature type="transmembrane region" description="Helical" evidence="6">
    <location>
        <begin position="340"/>
        <end position="358"/>
    </location>
</feature>
<dbReference type="SUPFAM" id="SSF56784">
    <property type="entry name" value="HAD-like"/>
    <property type="match status" value="1"/>
</dbReference>
<dbReference type="EMBL" id="CP029210">
    <property type="protein sequence ID" value="AWI54486.1"/>
    <property type="molecule type" value="Genomic_DNA"/>
</dbReference>
<reference evidence="7 8" key="1">
    <citation type="submission" date="2018-05" db="EMBL/GenBank/DDBJ databases">
        <title>complete genome sequence of Aquabacterium olei NBRC 110486.</title>
        <authorList>
            <person name="Tang B."/>
            <person name="Chang J."/>
            <person name="Zhang L."/>
            <person name="Yang H."/>
        </authorList>
    </citation>
    <scope>NUCLEOTIDE SEQUENCE [LARGE SCALE GENOMIC DNA]</scope>
    <source>
        <strain evidence="7 8">NBRC 110486</strain>
    </source>
</reference>
<feature type="transmembrane region" description="Helical" evidence="6">
    <location>
        <begin position="221"/>
        <end position="240"/>
    </location>
</feature>
<keyword evidence="4 6" id="KW-1133">Transmembrane helix</keyword>
<keyword evidence="2" id="KW-1003">Cell membrane</keyword>
<comment type="subcellular location">
    <subcellularLocation>
        <location evidence="1">Membrane</location>
        <topology evidence="1">Multi-pass membrane protein</topology>
    </subcellularLocation>
</comment>
<organism evidence="7 8">
    <name type="scientific">Aquabacterium olei</name>
    <dbReference type="NCBI Taxonomy" id="1296669"/>
    <lineage>
        <taxon>Bacteria</taxon>
        <taxon>Pseudomonadati</taxon>
        <taxon>Pseudomonadota</taxon>
        <taxon>Betaproteobacteria</taxon>
        <taxon>Burkholderiales</taxon>
        <taxon>Aquabacterium</taxon>
    </lineage>
</organism>
<evidence type="ECO:0000256" key="1">
    <source>
        <dbReference type="ARBA" id="ARBA00004141"/>
    </source>
</evidence>
<evidence type="ECO:0000256" key="6">
    <source>
        <dbReference type="SAM" id="Phobius"/>
    </source>
</evidence>
<dbReference type="Gene3D" id="1.10.357.140">
    <property type="entry name" value="UbiA prenyltransferase"/>
    <property type="match status" value="1"/>
</dbReference>
<gene>
    <name evidence="7" type="ORF">DEH84_14425</name>
</gene>
<feature type="transmembrane region" description="Helical" evidence="6">
    <location>
        <begin position="387"/>
        <end position="409"/>
    </location>
</feature>
<dbReference type="InterPro" id="IPR039653">
    <property type="entry name" value="Prenyltransferase"/>
</dbReference>
<dbReference type="CDD" id="cd13963">
    <property type="entry name" value="PT_UbiA_2"/>
    <property type="match status" value="1"/>
</dbReference>
<evidence type="ECO:0000256" key="4">
    <source>
        <dbReference type="ARBA" id="ARBA00022989"/>
    </source>
</evidence>
<name>A0A2U8FW95_9BURK</name>
<accession>A0A2U8FW95</accession>
<dbReference type="GO" id="GO:0016765">
    <property type="term" value="F:transferase activity, transferring alkyl or aryl (other than methyl) groups"/>
    <property type="evidence" value="ECO:0007669"/>
    <property type="project" value="InterPro"/>
</dbReference>
<keyword evidence="3 6" id="KW-0812">Transmembrane</keyword>
<dbReference type="OrthoDB" id="9803632at2"/>
<dbReference type="InterPro" id="IPR023214">
    <property type="entry name" value="HAD_sf"/>
</dbReference>
<dbReference type="InterPro" id="IPR000537">
    <property type="entry name" value="UbiA_prenyltransferase"/>
</dbReference>
<evidence type="ECO:0000256" key="3">
    <source>
        <dbReference type="ARBA" id="ARBA00022692"/>
    </source>
</evidence>
<evidence type="ECO:0000256" key="2">
    <source>
        <dbReference type="ARBA" id="ARBA00022475"/>
    </source>
</evidence>
<dbReference type="Gene3D" id="3.40.50.1000">
    <property type="entry name" value="HAD superfamily/HAD-like"/>
    <property type="match status" value="1"/>
</dbReference>
<feature type="transmembrane region" description="Helical" evidence="6">
    <location>
        <begin position="260"/>
        <end position="286"/>
    </location>
</feature>
<dbReference type="PANTHER" id="PTHR11048:SF5">
    <property type="entry name" value="DECAPRENYL-PHOSPHATE PHOSPHORIBOSYLTRANSFERASE"/>
    <property type="match status" value="1"/>
</dbReference>